<accession>A0A1L6RBB7</accession>
<dbReference type="RefSeq" id="WP_075269605.1">
    <property type="nucleotide sequence ID" value="NZ_CP014332.1"/>
</dbReference>
<sequence length="64" mass="7498">MKKDIPVTYEETLVRTVTLTVDDEEDIDKQARQAYLDEKIVLDSSDLQYTQFEVQTPFGDWTII</sequence>
<keyword evidence="2" id="KW-1185">Reference proteome</keyword>
<dbReference type="Proteomes" id="UP000185473">
    <property type="component" value="Chromosome"/>
</dbReference>
<dbReference type="STRING" id="1631871.FOL01_0919"/>
<organism evidence="1 2">
    <name type="scientific">Weissella jogaejeotgali</name>
    <dbReference type="NCBI Taxonomy" id="1631871"/>
    <lineage>
        <taxon>Bacteria</taxon>
        <taxon>Bacillati</taxon>
        <taxon>Bacillota</taxon>
        <taxon>Bacilli</taxon>
        <taxon>Lactobacillales</taxon>
        <taxon>Lactobacillaceae</taxon>
        <taxon>Weissella</taxon>
    </lineage>
</organism>
<evidence type="ECO:0000313" key="1">
    <source>
        <dbReference type="EMBL" id="APS41778.1"/>
    </source>
</evidence>
<dbReference type="KEGG" id="wjo:FOL01_0919"/>
<gene>
    <name evidence="1" type="ORF">FOL01_0919</name>
</gene>
<evidence type="ECO:0000313" key="2">
    <source>
        <dbReference type="Proteomes" id="UP000185473"/>
    </source>
</evidence>
<dbReference type="AlphaFoldDB" id="A0A1L6RBB7"/>
<reference evidence="1 2" key="1">
    <citation type="submission" date="2016-02" db="EMBL/GenBank/DDBJ databases">
        <title>Complete Genome Sequence of Weissella jogaejeotgali FOL01.</title>
        <authorList>
            <person name="Lee J.-H."/>
            <person name="Ku H.-J."/>
        </authorList>
    </citation>
    <scope>NUCLEOTIDE SEQUENCE [LARGE SCALE GENOMIC DNA]</scope>
    <source>
        <strain evidence="1 2">FOL01</strain>
    </source>
</reference>
<protein>
    <submittedName>
        <fullName evidence="1">Uncharacterized protein</fullName>
    </submittedName>
</protein>
<name>A0A1L6RBB7_9LACO</name>
<dbReference type="EMBL" id="CP014332">
    <property type="protein sequence ID" value="APS41778.1"/>
    <property type="molecule type" value="Genomic_DNA"/>
</dbReference>
<proteinExistence type="predicted"/>